<dbReference type="GO" id="GO:0005886">
    <property type="term" value="C:plasma membrane"/>
    <property type="evidence" value="ECO:0007669"/>
    <property type="project" value="UniProtKB-SubCell"/>
</dbReference>
<reference evidence="10 11" key="1">
    <citation type="submission" date="2020-08" db="EMBL/GenBank/DDBJ databases">
        <title>Genomic Encyclopedia of Archaeal and Bacterial Type Strains, Phase II (KMG-II): from individual species to whole genera.</title>
        <authorList>
            <person name="Goeker M."/>
        </authorList>
    </citation>
    <scope>NUCLEOTIDE SEQUENCE [LARGE SCALE GENOMIC DNA]</scope>
    <source>
        <strain evidence="10 11">DSM 23288</strain>
    </source>
</reference>
<evidence type="ECO:0000259" key="9">
    <source>
        <dbReference type="Pfam" id="PF13231"/>
    </source>
</evidence>
<feature type="transmembrane region" description="Helical" evidence="8">
    <location>
        <begin position="348"/>
        <end position="364"/>
    </location>
</feature>
<keyword evidence="11" id="KW-1185">Reference proteome</keyword>
<keyword evidence="2" id="KW-1003">Cell membrane</keyword>
<evidence type="ECO:0000256" key="7">
    <source>
        <dbReference type="ARBA" id="ARBA00023136"/>
    </source>
</evidence>
<keyword evidence="5 8" id="KW-0812">Transmembrane</keyword>
<evidence type="ECO:0000313" key="10">
    <source>
        <dbReference type="EMBL" id="MBB4663311.1"/>
    </source>
</evidence>
<gene>
    <name evidence="10" type="ORF">BDZ31_002900</name>
</gene>
<dbReference type="Pfam" id="PF13231">
    <property type="entry name" value="PMT_2"/>
    <property type="match status" value="1"/>
</dbReference>
<evidence type="ECO:0000313" key="11">
    <source>
        <dbReference type="Proteomes" id="UP000585272"/>
    </source>
</evidence>
<dbReference type="InterPro" id="IPR050297">
    <property type="entry name" value="LipidA_mod_glycosyltrf_83"/>
</dbReference>
<sequence length="534" mass="58970">MASVAVPRSQRRIELRAPDAVLAAVTLIALLALSAYVRTRAISGSFWMDEGLSVGIASHPLMDIPGVLREDGSPPLYYMGLHLWMQAFGRTETAVHWFSLLFSLLTIPGAMWAGWSLWGKRAGFIGATLCALNPFLTSYGEEARMYSLMGLLALLATACFLHAFVYRRGRRWIVLFGIFQALMLYTHNWGIFYGLGAFAALLLLWWRSDERKPLAIDGLIGFGIPAVLFLPWLPTLLFQAGHTAAPWGRAPRFGAPIQISRDLMGGDRASIVMLLCGGFGLAQVLQARKQKRDPERLSIWVLIAIPFVTLAIAWILSQITPAWVSRYFAVALAPLLLLTALGLARARWLGVAALAVLVMFWINPRPFVDGYKSNVRDIGAEAGSQMRPGDLVVVGQPEQTPLAWYYLPAGLRYADTAGPVDDPRHMDWVDAMDRYEAAQPRDVLPPLLDALEPGQKVLLMRPLTEGVENWSAPWTQLARRRSAQFGAILQEQSGPGGTFRQITVAPQFYRGASTVGNVGILYEKVRDTPMTQAP</sequence>
<evidence type="ECO:0000256" key="1">
    <source>
        <dbReference type="ARBA" id="ARBA00004651"/>
    </source>
</evidence>
<evidence type="ECO:0000256" key="4">
    <source>
        <dbReference type="ARBA" id="ARBA00022679"/>
    </source>
</evidence>
<comment type="caution">
    <text evidence="10">The sequence shown here is derived from an EMBL/GenBank/DDBJ whole genome shotgun (WGS) entry which is preliminary data.</text>
</comment>
<dbReference type="PANTHER" id="PTHR33908:SF11">
    <property type="entry name" value="MEMBRANE PROTEIN"/>
    <property type="match status" value="1"/>
</dbReference>
<feature type="transmembrane region" description="Helical" evidence="8">
    <location>
        <begin position="297"/>
        <end position="317"/>
    </location>
</feature>
<protein>
    <recommendedName>
        <fullName evidence="9">Glycosyltransferase RgtA/B/C/D-like domain-containing protein</fullName>
    </recommendedName>
</protein>
<feature type="domain" description="Glycosyltransferase RgtA/B/C/D-like" evidence="9">
    <location>
        <begin position="74"/>
        <end position="216"/>
    </location>
</feature>
<feature type="transmembrane region" description="Helical" evidence="8">
    <location>
        <begin position="20"/>
        <end position="37"/>
    </location>
</feature>
<feature type="transmembrane region" description="Helical" evidence="8">
    <location>
        <begin position="94"/>
        <end position="115"/>
    </location>
</feature>
<feature type="transmembrane region" description="Helical" evidence="8">
    <location>
        <begin position="122"/>
        <end position="139"/>
    </location>
</feature>
<proteinExistence type="predicted"/>
<keyword evidence="6 8" id="KW-1133">Transmembrane helix</keyword>
<dbReference type="PANTHER" id="PTHR33908">
    <property type="entry name" value="MANNOSYLTRANSFERASE YKCB-RELATED"/>
    <property type="match status" value="1"/>
</dbReference>
<evidence type="ECO:0000256" key="2">
    <source>
        <dbReference type="ARBA" id="ARBA00022475"/>
    </source>
</evidence>
<evidence type="ECO:0000256" key="3">
    <source>
        <dbReference type="ARBA" id="ARBA00022676"/>
    </source>
</evidence>
<dbReference type="RefSeq" id="WP_183343030.1">
    <property type="nucleotide sequence ID" value="NZ_JACHNU010000003.1"/>
</dbReference>
<name>A0A840IGE0_9ACTN</name>
<dbReference type="GO" id="GO:0016763">
    <property type="term" value="F:pentosyltransferase activity"/>
    <property type="evidence" value="ECO:0007669"/>
    <property type="project" value="TreeGrafter"/>
</dbReference>
<feature type="transmembrane region" description="Helical" evidence="8">
    <location>
        <begin position="145"/>
        <end position="164"/>
    </location>
</feature>
<dbReference type="InterPro" id="IPR038731">
    <property type="entry name" value="RgtA/B/C-like"/>
</dbReference>
<evidence type="ECO:0000256" key="8">
    <source>
        <dbReference type="SAM" id="Phobius"/>
    </source>
</evidence>
<accession>A0A840IGE0</accession>
<evidence type="ECO:0000256" key="6">
    <source>
        <dbReference type="ARBA" id="ARBA00022989"/>
    </source>
</evidence>
<organism evidence="10 11">
    <name type="scientific">Conexibacter arvalis</name>
    <dbReference type="NCBI Taxonomy" id="912552"/>
    <lineage>
        <taxon>Bacteria</taxon>
        <taxon>Bacillati</taxon>
        <taxon>Actinomycetota</taxon>
        <taxon>Thermoleophilia</taxon>
        <taxon>Solirubrobacterales</taxon>
        <taxon>Conexibacteraceae</taxon>
        <taxon>Conexibacter</taxon>
    </lineage>
</organism>
<comment type="subcellular location">
    <subcellularLocation>
        <location evidence="1">Cell membrane</location>
        <topology evidence="1">Multi-pass membrane protein</topology>
    </subcellularLocation>
</comment>
<dbReference type="Proteomes" id="UP000585272">
    <property type="component" value="Unassembled WGS sequence"/>
</dbReference>
<keyword evidence="3" id="KW-0328">Glycosyltransferase</keyword>
<dbReference type="EMBL" id="JACHNU010000003">
    <property type="protein sequence ID" value="MBB4663311.1"/>
    <property type="molecule type" value="Genomic_DNA"/>
</dbReference>
<dbReference type="GO" id="GO:0009103">
    <property type="term" value="P:lipopolysaccharide biosynthetic process"/>
    <property type="evidence" value="ECO:0007669"/>
    <property type="project" value="UniProtKB-ARBA"/>
</dbReference>
<feature type="transmembrane region" description="Helical" evidence="8">
    <location>
        <begin position="323"/>
        <end position="341"/>
    </location>
</feature>
<feature type="transmembrane region" description="Helical" evidence="8">
    <location>
        <begin position="214"/>
        <end position="233"/>
    </location>
</feature>
<keyword evidence="7 8" id="KW-0472">Membrane</keyword>
<evidence type="ECO:0000256" key="5">
    <source>
        <dbReference type="ARBA" id="ARBA00022692"/>
    </source>
</evidence>
<feature type="transmembrane region" description="Helical" evidence="8">
    <location>
        <begin position="191"/>
        <end position="207"/>
    </location>
</feature>
<keyword evidence="4" id="KW-0808">Transferase</keyword>
<dbReference type="AlphaFoldDB" id="A0A840IGE0"/>